<dbReference type="EMBL" id="GEDG01020733">
    <property type="protein sequence ID" value="JAP18885.1"/>
    <property type="molecule type" value="Transcribed_RNA"/>
</dbReference>
<keyword evidence="1" id="KW-0472">Membrane</keyword>
<protein>
    <submittedName>
        <fullName evidence="2">Putative ovule protein</fullName>
    </submittedName>
</protein>
<keyword evidence="1" id="KW-0812">Transmembrane</keyword>
<feature type="transmembrane region" description="Helical" evidence="1">
    <location>
        <begin position="30"/>
        <end position="50"/>
    </location>
</feature>
<sequence length="87" mass="10004">MIMGLLTKMEYLQTDTIIDKSHMVMLANRGIIDILHPMLIWTYTIALLPYHEIPPPYGVQEMEVVIHVLILFIVLEDAASCLLMSMF</sequence>
<name>A0A0V0HEP4_SOLCH</name>
<keyword evidence="1" id="KW-1133">Transmembrane helix</keyword>
<accession>A0A0V0HEP4</accession>
<organism evidence="2">
    <name type="scientific">Solanum chacoense</name>
    <name type="common">Chaco potato</name>
    <dbReference type="NCBI Taxonomy" id="4108"/>
    <lineage>
        <taxon>Eukaryota</taxon>
        <taxon>Viridiplantae</taxon>
        <taxon>Streptophyta</taxon>
        <taxon>Embryophyta</taxon>
        <taxon>Tracheophyta</taxon>
        <taxon>Spermatophyta</taxon>
        <taxon>Magnoliopsida</taxon>
        <taxon>eudicotyledons</taxon>
        <taxon>Gunneridae</taxon>
        <taxon>Pentapetalae</taxon>
        <taxon>asterids</taxon>
        <taxon>lamiids</taxon>
        <taxon>Solanales</taxon>
        <taxon>Solanaceae</taxon>
        <taxon>Solanoideae</taxon>
        <taxon>Solaneae</taxon>
        <taxon>Solanum</taxon>
    </lineage>
</organism>
<proteinExistence type="predicted"/>
<evidence type="ECO:0000313" key="2">
    <source>
        <dbReference type="EMBL" id="JAP18885.1"/>
    </source>
</evidence>
<feature type="transmembrane region" description="Helical" evidence="1">
    <location>
        <begin position="65"/>
        <end position="84"/>
    </location>
</feature>
<dbReference type="AlphaFoldDB" id="A0A0V0HEP4"/>
<reference evidence="2" key="1">
    <citation type="submission" date="2015-12" db="EMBL/GenBank/DDBJ databases">
        <title>Gene expression during late stages of embryo sac development: a critical building block for successful pollen-pistil interactions.</title>
        <authorList>
            <person name="Liu Y."/>
            <person name="Joly V."/>
            <person name="Sabar M."/>
            <person name="Matton D.P."/>
        </authorList>
    </citation>
    <scope>NUCLEOTIDE SEQUENCE</scope>
</reference>
<evidence type="ECO:0000256" key="1">
    <source>
        <dbReference type="SAM" id="Phobius"/>
    </source>
</evidence>